<organism evidence="1 2">
    <name type="scientific">Moritella marina ATCC 15381</name>
    <dbReference type="NCBI Taxonomy" id="1202962"/>
    <lineage>
        <taxon>Bacteria</taxon>
        <taxon>Pseudomonadati</taxon>
        <taxon>Pseudomonadota</taxon>
        <taxon>Gammaproteobacteria</taxon>
        <taxon>Alteromonadales</taxon>
        <taxon>Moritellaceae</taxon>
        <taxon>Moritella</taxon>
    </lineage>
</organism>
<keyword evidence="2" id="KW-1185">Reference proteome</keyword>
<name>A0A5J6WKH5_MORMI</name>
<dbReference type="OrthoDB" id="1369546at2"/>
<evidence type="ECO:0008006" key="3">
    <source>
        <dbReference type="Google" id="ProtNLM"/>
    </source>
</evidence>
<evidence type="ECO:0000313" key="1">
    <source>
        <dbReference type="EMBL" id="QFI37944.1"/>
    </source>
</evidence>
<proteinExistence type="predicted"/>
<dbReference type="EMBL" id="CP044399">
    <property type="protein sequence ID" value="QFI37944.1"/>
    <property type="molecule type" value="Genomic_DNA"/>
</dbReference>
<dbReference type="KEGG" id="mmaa:FR932_08820"/>
<protein>
    <recommendedName>
        <fullName evidence="3">DUF4365 domain-containing protein</fullName>
    </recommendedName>
</protein>
<reference evidence="1 2" key="1">
    <citation type="submission" date="2019-09" db="EMBL/GenBank/DDBJ databases">
        <title>Hybrid Assembly of the complete Genome of the Deep-Sea Bacterium Moritella marina from long Nanopore and Illumina reads.</title>
        <authorList>
            <person name="Magin S."/>
            <person name="Georgoulis A."/>
            <person name="Papadimitriou K."/>
            <person name="Iliakis G."/>
            <person name="Vorgias C.E."/>
        </authorList>
    </citation>
    <scope>NUCLEOTIDE SEQUENCE [LARGE SCALE GENOMIC DNA]</scope>
    <source>
        <strain evidence="1 2">MP-1</strain>
    </source>
</reference>
<dbReference type="AlphaFoldDB" id="A0A5J6WKH5"/>
<dbReference type="Proteomes" id="UP000327424">
    <property type="component" value="Chromosome"/>
</dbReference>
<dbReference type="RefSeq" id="WP_019443273.1">
    <property type="nucleotide sequence ID" value="NZ_ALOE01000062.1"/>
</dbReference>
<evidence type="ECO:0000313" key="2">
    <source>
        <dbReference type="Proteomes" id="UP000327424"/>
    </source>
</evidence>
<sequence>MIDNKPLEEEAENFIKSKLLRYGFNLAKPSFDIKGADLIVLDNIDSQYSKILKIQSKGRTLKKTSNSIKIHESYVKDDFIVFLYAIDEEDKEKDYLFVFFKEDIKSWNKTNDNYVLSFTSNSILKDQFQCKLFSKSVVERITKTLEKVEVKKYTSVVVDGHFLERTIDETFKLYSGLYPEKGLQVPSVEDVIMNITTMYNRFESEENVLNFHIYNYNENTDGSKVVAGNIVVSNDMENRIYFHETNGFVFQDIEEYFIKVLNLENIIFVADDVIYEPILHSLESKNVDVILVMHSETGGNNMFTGYRWGAIYYPIAQAMGLGRYEW</sequence>
<gene>
    <name evidence="1" type="ORF">FR932_08820</name>
</gene>
<accession>A0A5J6WKH5</accession>